<sequence length="1112" mass="124537">MKTLSFKITSDHFLLCLFLSLLWGITETTTAASSTYTMSPTGEATSTSAPPTTSSTILTTTENPPRNAKGFKSFAQNETSITLRWDKVDDILDYTLVFNGTETNVTASDETEVKHTIPELTSGTKYNFQLFTVFEYAKSTGVNLTAVTAPLNAEGFRTVTQNETSITLRWDKVDDILDYTLVFNGTETNVTASDETEVKHTIPDLTSGTKYNFQLFTVFEYAKSTGVNLTAVTAPLNAEGFRTVTQNETSITLRWDKVDDILDYTLVFNGTEINVTASDETEVKHTISQLTSGTKYNFQLFTVFVNVKSTGVNLTAVTAPRNAEGFRTVTQNETSITLRWDKVDDILDYTLVFNGTETNVTASDETEVKHTIPDLTSGTKYNFQLFTVFDYAKSTGVNHTAVTAPRNAGSFQTVTQNETSITLRWDKVDDILNYTLVLNGKETNVTASDETEVKHTIPDLTSGTKYNFQLFTVFEYVKSTGVNHTAVTVPSTVDSVNVTERSVTNITLMWQRMKNDWDYRLEMNGENRTILQSRTMDDVSHSIPNLEPGTEYPFRVITLFSGLSSIAYEGFTVTGIDCANGNWDVTTSSIQGTVRGLFSSAQASNTSTPINGSTGNSSVSFSGLYPGATYNVTLQYEKNDTTFEQCRHTVTIVPPYLRSSCEYSAAGYSMSIIWNKPEGIWTSVEVNVTGKTPKKLENGEQSLDISGFLPARKYEVSIASVSGDVRSYEPFVFSCLTDPRGVIAGSFFAVLIFAVLVCLVFFIFLKRPDIISRKKQFIGASRQSKEKSKAIPVAKFPDHFYQLGVDENRGFSQEYESFIPVGTDQTRNVATLPENKPRNRFNNVLPYDWCRVKLATPNPNGNSDYINASYMPGYNSSKDYIACQGPLPTTVNDFWRMIWEQRVRGIVMVTNCTEGGRTKCERYWPADSTPVPHGELIVTLRSEQQEPDWTLREFRVKNRNNSEERTVKHFHFTAWPDHGVPQGTEVLIQFRGLVRRHIERDGAGAPTVVHCSAGVGRTGTIMALDVLLQQLEKERAVGINGFVHKMRLSRPHMVQTESQFVFLHHCIMDCLQPHENTEENIYENTEENIYENEDMIYANATALREFQQKNIN</sequence>
<evidence type="ECO:0000259" key="16">
    <source>
        <dbReference type="PROSITE" id="PS50853"/>
    </source>
</evidence>
<feature type="compositionally biased region" description="Low complexity" evidence="11">
    <location>
        <begin position="35"/>
        <end position="61"/>
    </location>
</feature>
<evidence type="ECO:0000259" key="14">
    <source>
        <dbReference type="PROSITE" id="PS50055"/>
    </source>
</evidence>
<dbReference type="InterPro" id="IPR000242">
    <property type="entry name" value="PTP_cat"/>
</dbReference>
<proteinExistence type="predicted"/>
<dbReference type="Pfam" id="PF00041">
    <property type="entry name" value="fn3"/>
    <property type="match status" value="6"/>
</dbReference>
<evidence type="ECO:0000256" key="8">
    <source>
        <dbReference type="ARBA" id="ARBA00023136"/>
    </source>
</evidence>
<dbReference type="PROSITE" id="PS50853">
    <property type="entry name" value="FN3"/>
    <property type="match status" value="4"/>
</dbReference>
<evidence type="ECO:0000259" key="15">
    <source>
        <dbReference type="PROSITE" id="PS50056"/>
    </source>
</evidence>
<dbReference type="Pfam" id="PF00102">
    <property type="entry name" value="Y_phosphatase"/>
    <property type="match status" value="1"/>
</dbReference>
<keyword evidence="5" id="KW-0378">Hydrolase</keyword>
<dbReference type="PANTHER" id="PTHR46957:SF10">
    <property type="entry name" value="PROTEIN TYROSINE PHOSPHATASE, RECEPTOR TYPE, H"/>
    <property type="match status" value="1"/>
</dbReference>
<comment type="subcellular location">
    <subcellularLocation>
        <location evidence="1">Membrane</location>
        <topology evidence="1">Single-pass type I membrane protein</topology>
    </subcellularLocation>
</comment>
<dbReference type="Gene3D" id="3.90.190.10">
    <property type="entry name" value="Protein tyrosine phosphatase superfamily"/>
    <property type="match status" value="1"/>
</dbReference>
<keyword evidence="6" id="KW-0904">Protein phosphatase</keyword>
<evidence type="ECO:0000256" key="12">
    <source>
        <dbReference type="SAM" id="Phobius"/>
    </source>
</evidence>
<dbReference type="EMBL" id="JBIYXZ010002080">
    <property type="protein sequence ID" value="KAL3051366.1"/>
    <property type="molecule type" value="Genomic_DNA"/>
</dbReference>
<keyword evidence="18" id="KW-1185">Reference proteome</keyword>
<feature type="domain" description="Fibronectin type-III" evidence="16">
    <location>
        <begin position="64"/>
        <end position="148"/>
    </location>
</feature>
<reference evidence="17 18" key="1">
    <citation type="journal article" date="2022" name="G3 (Bethesda)">
        <title>Evaluating Illumina-, Nanopore-, and PacBio-based genome assembly strategies with the bald notothen, Trematomus borchgrevinki.</title>
        <authorList>
            <person name="Rayamajhi N."/>
            <person name="Cheng C.C."/>
            <person name="Catchen J.M."/>
        </authorList>
    </citation>
    <scope>NUCLEOTIDE SEQUENCE [LARGE SCALE GENOMIC DNA]</scope>
    <source>
        <strain evidence="17">AGRC-2024</strain>
    </source>
</reference>
<feature type="domain" description="Tyrosine specific protein phosphatases" evidence="15">
    <location>
        <begin position="988"/>
        <end position="1061"/>
    </location>
</feature>
<dbReference type="PANTHER" id="PTHR46957">
    <property type="entry name" value="CYTOKINE RECEPTOR"/>
    <property type="match status" value="1"/>
</dbReference>
<evidence type="ECO:0000256" key="2">
    <source>
        <dbReference type="ARBA" id="ARBA00013064"/>
    </source>
</evidence>
<dbReference type="FunFam" id="3.90.190.10:FF:000009">
    <property type="entry name" value="Receptor-type tyrosine-protein phosphatase beta"/>
    <property type="match status" value="1"/>
</dbReference>
<evidence type="ECO:0000256" key="4">
    <source>
        <dbReference type="ARBA" id="ARBA00022729"/>
    </source>
</evidence>
<evidence type="ECO:0000256" key="10">
    <source>
        <dbReference type="ARBA" id="ARBA00051722"/>
    </source>
</evidence>
<dbReference type="CDD" id="cd00063">
    <property type="entry name" value="FN3"/>
    <property type="match status" value="6"/>
</dbReference>
<feature type="signal peptide" evidence="13">
    <location>
        <begin position="1"/>
        <end position="31"/>
    </location>
</feature>
<keyword evidence="8 12" id="KW-0472">Membrane</keyword>
<keyword evidence="7 12" id="KW-1133">Transmembrane helix</keyword>
<gene>
    <name evidence="17" type="ORF">OYC64_001593</name>
</gene>
<dbReference type="SUPFAM" id="SSF52799">
    <property type="entry name" value="(Phosphotyrosine protein) phosphatases II"/>
    <property type="match status" value="1"/>
</dbReference>
<dbReference type="EC" id="3.1.3.48" evidence="2"/>
<feature type="chain" id="PRO_5044745397" description="protein-tyrosine-phosphatase" evidence="13">
    <location>
        <begin position="32"/>
        <end position="1112"/>
    </location>
</feature>
<feature type="domain" description="Fibronectin type-III" evidence="16">
    <location>
        <begin position="319"/>
        <end position="407"/>
    </location>
</feature>
<dbReference type="GO" id="GO:0004725">
    <property type="term" value="F:protein tyrosine phosphatase activity"/>
    <property type="evidence" value="ECO:0007669"/>
    <property type="project" value="UniProtKB-EC"/>
</dbReference>
<feature type="domain" description="Fibronectin type-III" evidence="16">
    <location>
        <begin position="489"/>
        <end position="579"/>
    </location>
</feature>
<reference evidence="17 18" key="2">
    <citation type="journal article" date="2024" name="G3 (Bethesda)">
        <title>The genome of the cryopelagic Antarctic bald notothen, Trematomus borchgrevinki.</title>
        <authorList>
            <person name="Rayamajhi N."/>
            <person name="Rivera-Colon A.G."/>
            <person name="Minhas B.F."/>
            <person name="Cheng C.C."/>
            <person name="Catchen J.M."/>
        </authorList>
    </citation>
    <scope>NUCLEOTIDE SEQUENCE [LARGE SCALE GENOMIC DNA]</scope>
    <source>
        <strain evidence="17">AGRC-2024</strain>
    </source>
</reference>
<protein>
    <recommendedName>
        <fullName evidence="2">protein-tyrosine-phosphatase</fullName>
        <ecNumber evidence="2">3.1.3.48</ecNumber>
    </recommendedName>
</protein>
<evidence type="ECO:0000256" key="6">
    <source>
        <dbReference type="ARBA" id="ARBA00022912"/>
    </source>
</evidence>
<dbReference type="InterPro" id="IPR000387">
    <property type="entry name" value="Tyr_Pase_dom"/>
</dbReference>
<keyword evidence="9" id="KW-0325">Glycoprotein</keyword>
<evidence type="ECO:0000256" key="13">
    <source>
        <dbReference type="SAM" id="SignalP"/>
    </source>
</evidence>
<evidence type="ECO:0000256" key="9">
    <source>
        <dbReference type="ARBA" id="ARBA00023180"/>
    </source>
</evidence>
<feature type="domain" description="Fibronectin type-III" evidence="16">
    <location>
        <begin position="149"/>
        <end position="237"/>
    </location>
</feature>
<accession>A0ABD2GBS1</accession>
<evidence type="ECO:0000256" key="11">
    <source>
        <dbReference type="SAM" id="MobiDB-lite"/>
    </source>
</evidence>
<evidence type="ECO:0000313" key="18">
    <source>
        <dbReference type="Proteomes" id="UP001619887"/>
    </source>
</evidence>
<dbReference type="SMART" id="SM00194">
    <property type="entry name" value="PTPc"/>
    <property type="match status" value="1"/>
</dbReference>
<dbReference type="PROSITE" id="PS50056">
    <property type="entry name" value="TYR_PHOSPHATASE_2"/>
    <property type="match status" value="1"/>
</dbReference>
<dbReference type="InterPro" id="IPR050713">
    <property type="entry name" value="RTP_Phos/Ushers"/>
</dbReference>
<dbReference type="InterPro" id="IPR003961">
    <property type="entry name" value="FN3_dom"/>
</dbReference>
<comment type="caution">
    <text evidence="17">The sequence shown here is derived from an EMBL/GenBank/DDBJ whole genome shotgun (WGS) entry which is preliminary data.</text>
</comment>
<evidence type="ECO:0000256" key="5">
    <source>
        <dbReference type="ARBA" id="ARBA00022801"/>
    </source>
</evidence>
<keyword evidence="3 12" id="KW-0812">Transmembrane</keyword>
<comment type="catalytic activity">
    <reaction evidence="10">
        <text>O-phospho-L-tyrosyl-[protein] + H2O = L-tyrosyl-[protein] + phosphate</text>
        <dbReference type="Rhea" id="RHEA:10684"/>
        <dbReference type="Rhea" id="RHEA-COMP:10136"/>
        <dbReference type="Rhea" id="RHEA-COMP:20101"/>
        <dbReference type="ChEBI" id="CHEBI:15377"/>
        <dbReference type="ChEBI" id="CHEBI:43474"/>
        <dbReference type="ChEBI" id="CHEBI:46858"/>
        <dbReference type="ChEBI" id="CHEBI:61978"/>
        <dbReference type="EC" id="3.1.3.48"/>
    </reaction>
</comment>
<dbReference type="AlphaFoldDB" id="A0ABD2GBS1"/>
<dbReference type="PROSITE" id="PS50055">
    <property type="entry name" value="TYR_PHOSPHATASE_PTP"/>
    <property type="match status" value="1"/>
</dbReference>
<dbReference type="InterPro" id="IPR003595">
    <property type="entry name" value="Tyr_Pase_cat"/>
</dbReference>
<dbReference type="Proteomes" id="UP001619887">
    <property type="component" value="Unassembled WGS sequence"/>
</dbReference>
<feature type="domain" description="Tyrosine-protein phosphatase" evidence="14">
    <location>
        <begin position="811"/>
        <end position="1070"/>
    </location>
</feature>
<keyword evidence="4 13" id="KW-0732">Signal</keyword>
<name>A0ABD2GBS1_PAGBO</name>
<organism evidence="17 18">
    <name type="scientific">Pagothenia borchgrevinki</name>
    <name type="common">Bald rockcod</name>
    <name type="synonym">Trematomus borchgrevinki</name>
    <dbReference type="NCBI Taxonomy" id="8213"/>
    <lineage>
        <taxon>Eukaryota</taxon>
        <taxon>Metazoa</taxon>
        <taxon>Chordata</taxon>
        <taxon>Craniata</taxon>
        <taxon>Vertebrata</taxon>
        <taxon>Euteleostomi</taxon>
        <taxon>Actinopterygii</taxon>
        <taxon>Neopterygii</taxon>
        <taxon>Teleostei</taxon>
        <taxon>Neoteleostei</taxon>
        <taxon>Acanthomorphata</taxon>
        <taxon>Eupercaria</taxon>
        <taxon>Perciformes</taxon>
        <taxon>Notothenioidei</taxon>
        <taxon>Nototheniidae</taxon>
        <taxon>Pagothenia</taxon>
    </lineage>
</organism>
<evidence type="ECO:0000313" key="17">
    <source>
        <dbReference type="EMBL" id="KAL3051366.1"/>
    </source>
</evidence>
<dbReference type="PROSITE" id="PS00383">
    <property type="entry name" value="TYR_PHOSPHATASE_1"/>
    <property type="match status" value="1"/>
</dbReference>
<dbReference type="SUPFAM" id="SSF49265">
    <property type="entry name" value="Fibronectin type III"/>
    <property type="match status" value="3"/>
</dbReference>
<dbReference type="InterPro" id="IPR016130">
    <property type="entry name" value="Tyr_Pase_AS"/>
</dbReference>
<dbReference type="InterPro" id="IPR013783">
    <property type="entry name" value="Ig-like_fold"/>
</dbReference>
<evidence type="ECO:0000256" key="1">
    <source>
        <dbReference type="ARBA" id="ARBA00004479"/>
    </source>
</evidence>
<dbReference type="InterPro" id="IPR029021">
    <property type="entry name" value="Prot-tyrosine_phosphatase-like"/>
</dbReference>
<dbReference type="SMART" id="SM00060">
    <property type="entry name" value="FN3"/>
    <property type="match status" value="7"/>
</dbReference>
<dbReference type="PRINTS" id="PR00700">
    <property type="entry name" value="PRTYPHPHTASE"/>
</dbReference>
<dbReference type="InterPro" id="IPR036116">
    <property type="entry name" value="FN3_sf"/>
</dbReference>
<feature type="transmembrane region" description="Helical" evidence="12">
    <location>
        <begin position="742"/>
        <end position="765"/>
    </location>
</feature>
<dbReference type="GO" id="GO:0016020">
    <property type="term" value="C:membrane"/>
    <property type="evidence" value="ECO:0007669"/>
    <property type="project" value="UniProtKB-SubCell"/>
</dbReference>
<evidence type="ECO:0000256" key="3">
    <source>
        <dbReference type="ARBA" id="ARBA00022692"/>
    </source>
</evidence>
<feature type="region of interest" description="Disordered" evidence="11">
    <location>
        <begin position="35"/>
        <end position="69"/>
    </location>
</feature>
<dbReference type="SMART" id="SM00404">
    <property type="entry name" value="PTPc_motif"/>
    <property type="match status" value="1"/>
</dbReference>
<evidence type="ECO:0000256" key="7">
    <source>
        <dbReference type="ARBA" id="ARBA00022989"/>
    </source>
</evidence>
<dbReference type="Gene3D" id="2.60.40.10">
    <property type="entry name" value="Immunoglobulins"/>
    <property type="match status" value="6"/>
</dbReference>